<feature type="region of interest" description="Disordered" evidence="1">
    <location>
        <begin position="1"/>
        <end position="20"/>
    </location>
</feature>
<comment type="caution">
    <text evidence="2">The sequence shown here is derived from an EMBL/GenBank/DDBJ whole genome shotgun (WGS) entry which is preliminary data.</text>
</comment>
<accession>A0A6G1DPK8</accession>
<dbReference type="EMBL" id="SPHZ02000006">
    <property type="protein sequence ID" value="KAF0914142.1"/>
    <property type="molecule type" value="Genomic_DNA"/>
</dbReference>
<protein>
    <submittedName>
        <fullName evidence="2">Uncharacterized protein</fullName>
    </submittedName>
</protein>
<evidence type="ECO:0000313" key="3">
    <source>
        <dbReference type="Proteomes" id="UP000479710"/>
    </source>
</evidence>
<reference evidence="2 3" key="1">
    <citation type="submission" date="2019-11" db="EMBL/GenBank/DDBJ databases">
        <title>Whole genome sequence of Oryza granulata.</title>
        <authorList>
            <person name="Li W."/>
        </authorList>
    </citation>
    <scope>NUCLEOTIDE SEQUENCE [LARGE SCALE GENOMIC DNA]</scope>
    <source>
        <strain evidence="3">cv. Menghai</strain>
        <tissue evidence="2">Leaf</tissue>
    </source>
</reference>
<sequence length="120" mass="13327">MAVGSSRLPGGGADLEGGPISTPATVWIRTAGRPAPRLRWPMVVGSSRPLSAHPRLTPSLIGIKYELLPTRAELHRKKIKKSRNKRREFFPNERSQHQIPLLCAKYNSQPKVGQGKKEKV</sequence>
<name>A0A6G1DPK8_9ORYZ</name>
<proteinExistence type="predicted"/>
<evidence type="ECO:0000256" key="1">
    <source>
        <dbReference type="SAM" id="MobiDB-lite"/>
    </source>
</evidence>
<dbReference type="AlphaFoldDB" id="A0A6G1DPK8"/>
<organism evidence="2 3">
    <name type="scientific">Oryza meyeriana var. granulata</name>
    <dbReference type="NCBI Taxonomy" id="110450"/>
    <lineage>
        <taxon>Eukaryota</taxon>
        <taxon>Viridiplantae</taxon>
        <taxon>Streptophyta</taxon>
        <taxon>Embryophyta</taxon>
        <taxon>Tracheophyta</taxon>
        <taxon>Spermatophyta</taxon>
        <taxon>Magnoliopsida</taxon>
        <taxon>Liliopsida</taxon>
        <taxon>Poales</taxon>
        <taxon>Poaceae</taxon>
        <taxon>BOP clade</taxon>
        <taxon>Oryzoideae</taxon>
        <taxon>Oryzeae</taxon>
        <taxon>Oryzinae</taxon>
        <taxon>Oryza</taxon>
        <taxon>Oryza meyeriana</taxon>
    </lineage>
</organism>
<gene>
    <name evidence="2" type="ORF">E2562_026529</name>
</gene>
<dbReference type="Proteomes" id="UP000479710">
    <property type="component" value="Unassembled WGS sequence"/>
</dbReference>
<evidence type="ECO:0000313" key="2">
    <source>
        <dbReference type="EMBL" id="KAF0914142.1"/>
    </source>
</evidence>
<keyword evidence="3" id="KW-1185">Reference proteome</keyword>